<evidence type="ECO:0008006" key="4">
    <source>
        <dbReference type="Google" id="ProtNLM"/>
    </source>
</evidence>
<dbReference type="Proteomes" id="UP000076586">
    <property type="component" value="Unassembled WGS sequence"/>
</dbReference>
<keyword evidence="1" id="KW-0732">Signal</keyword>
<evidence type="ECO:0000256" key="1">
    <source>
        <dbReference type="SAM" id="SignalP"/>
    </source>
</evidence>
<dbReference type="OrthoDB" id="9808630at2"/>
<dbReference type="AlphaFoldDB" id="A0A170Y4Y6"/>
<sequence>MRNILILIFTCLLTGSLSAQTDVKCLNVSLWNPVAIAPYTYDNSLMVSVGLLQSKVNNLYGFSANGFSGITTGKMTGVQVAGFYSRIEGNAKGLTVSGLYNIHKASMSGVEIGGLANMNLVNQHGVQLSGVQNICMFNTDGLQSAALMNITGQMLSGVQVAGGFNVANDMHGAQLSGIVNFTLNNGSGLQLSGFNYATSMRGVQVGVANFARRMKGVQLGLVNYSADSSTLKIGLVSISPKTKIRPVIYYSNLATLNVGFRFMNRISYTILGLGTPYDAPHSTSSGAFFYRLGLYKQIGRLTLSSDAGASFISKFIDTGEKTALSAEGRVNFELALDKQVSVICSGGYSVRKFFSRKTSADIKPIIELGIVLPNLLKSSR</sequence>
<dbReference type="NCBIfam" id="NF047436">
    <property type="entry name" value="LA_2272_repeat"/>
    <property type="match status" value="1"/>
</dbReference>
<name>A0A170Y4Y6_9BACT</name>
<comment type="caution">
    <text evidence="2">The sequence shown here is derived from an EMBL/GenBank/DDBJ whole genome shotgun (WGS) entry which is preliminary data.</text>
</comment>
<dbReference type="InterPro" id="IPR058093">
    <property type="entry name" value="LA_2272-like"/>
</dbReference>
<dbReference type="EMBL" id="BDCR01000001">
    <property type="protein sequence ID" value="GAT61521.1"/>
    <property type="molecule type" value="Genomic_DNA"/>
</dbReference>
<organism evidence="2 3">
    <name type="scientific">Paludibacter jiangxiensis</name>
    <dbReference type="NCBI Taxonomy" id="681398"/>
    <lineage>
        <taxon>Bacteria</taxon>
        <taxon>Pseudomonadati</taxon>
        <taxon>Bacteroidota</taxon>
        <taxon>Bacteroidia</taxon>
        <taxon>Bacteroidales</taxon>
        <taxon>Paludibacteraceae</taxon>
        <taxon>Paludibacter</taxon>
    </lineage>
</organism>
<reference evidence="3" key="1">
    <citation type="submission" date="2016-04" db="EMBL/GenBank/DDBJ databases">
        <title>Draft genome sequence of Paludibacter jiangxiensis strain NM7.</title>
        <authorList>
            <person name="Qiu Y."/>
            <person name="Matsuura N."/>
            <person name="Ohashi A."/>
            <person name="Tourlousse M.D."/>
            <person name="Sekiguchi Y."/>
        </authorList>
    </citation>
    <scope>NUCLEOTIDE SEQUENCE [LARGE SCALE GENOMIC DNA]</scope>
    <source>
        <strain evidence="3">NM7</strain>
    </source>
</reference>
<feature type="signal peptide" evidence="1">
    <location>
        <begin position="1"/>
        <end position="19"/>
    </location>
</feature>
<gene>
    <name evidence="2" type="ORF">PJIAN_1100</name>
</gene>
<dbReference type="RefSeq" id="WP_068701080.1">
    <property type="nucleotide sequence ID" value="NZ_BDCR01000001.1"/>
</dbReference>
<evidence type="ECO:0000313" key="3">
    <source>
        <dbReference type="Proteomes" id="UP000076586"/>
    </source>
</evidence>
<accession>A0A170Y4Y6</accession>
<feature type="chain" id="PRO_5007904794" description="DUF5723 domain-containing protein" evidence="1">
    <location>
        <begin position="20"/>
        <end position="380"/>
    </location>
</feature>
<proteinExistence type="predicted"/>
<keyword evidence="3" id="KW-1185">Reference proteome</keyword>
<protein>
    <recommendedName>
        <fullName evidence="4">DUF5723 domain-containing protein</fullName>
    </recommendedName>
</protein>
<reference evidence="3" key="2">
    <citation type="journal article" date="2017" name="Genome Announc.">
        <title>Draft genome sequence of Paludibacter jiangxiensis NM7(T), a propionate-producing fermentative bacterium.</title>
        <authorList>
            <person name="Qiu Y.-L."/>
            <person name="Tourlousse D.M."/>
            <person name="Matsuura N."/>
            <person name="Ohashi A."/>
            <person name="Sekiguchi Y."/>
        </authorList>
    </citation>
    <scope>NUCLEOTIDE SEQUENCE [LARGE SCALE GENOMIC DNA]</scope>
    <source>
        <strain evidence="3">NM7</strain>
    </source>
</reference>
<dbReference type="STRING" id="681398.PJIAN_1100"/>
<evidence type="ECO:0000313" key="2">
    <source>
        <dbReference type="EMBL" id="GAT61521.1"/>
    </source>
</evidence>